<sequence length="202" mass="23045">MSRFSESERDRIRSQLVEDGRELFARFGFDRTRIKDVTEAVGIGTSTFYQFFDSKEALYVAVLHAEQERIEAHIDAAVSEAETPREEVRTMLRTTFREVRTNPLASRLIVGGELQQLYDQLSEADRESLGSHPREADLPYASRWAAMDEVRYDDPDLINGLLRSLIFVTRAQDSPIAVLHVSEYEEVEAALIETIVDGLFVD</sequence>
<name>A0A256IIX7_9EURY</name>
<dbReference type="InterPro" id="IPR009057">
    <property type="entry name" value="Homeodomain-like_sf"/>
</dbReference>
<dbReference type="Pfam" id="PF00440">
    <property type="entry name" value="TetR_N"/>
    <property type="match status" value="1"/>
</dbReference>
<feature type="DNA-binding region" description="H-T-H motif" evidence="2">
    <location>
        <begin position="33"/>
        <end position="52"/>
    </location>
</feature>
<evidence type="ECO:0000256" key="2">
    <source>
        <dbReference type="PROSITE-ProRule" id="PRU00335"/>
    </source>
</evidence>
<reference evidence="4 5" key="1">
    <citation type="journal article" date="2014" name="Front. Microbiol.">
        <title>Population and genomic analysis of the genus Halorubrum.</title>
        <authorList>
            <person name="Fullmer M.S."/>
            <person name="Soucy S.M."/>
            <person name="Swithers K.S."/>
            <person name="Makkay A.M."/>
            <person name="Wheeler R."/>
            <person name="Ventosa A."/>
            <person name="Gogarten J.P."/>
            <person name="Papke R.T."/>
        </authorList>
    </citation>
    <scope>NUCLEOTIDE SEQUENCE [LARGE SCALE GENOMIC DNA]</scope>
    <source>
        <strain evidence="4 5">Cb34</strain>
    </source>
</reference>
<dbReference type="AlphaFoldDB" id="A0A256IIX7"/>
<comment type="caution">
    <text evidence="4">The sequence shown here is derived from an EMBL/GenBank/DDBJ whole genome shotgun (WGS) entry which is preliminary data.</text>
</comment>
<evidence type="ECO:0000313" key="5">
    <source>
        <dbReference type="Proteomes" id="UP000216308"/>
    </source>
</evidence>
<protein>
    <submittedName>
        <fullName evidence="4">Transcriptional regulator</fullName>
    </submittedName>
</protein>
<proteinExistence type="predicted"/>
<accession>A0A256IIX7</accession>
<organism evidence="4 5">
    <name type="scientific">Halorubrum halodurans</name>
    <dbReference type="NCBI Taxonomy" id="1383851"/>
    <lineage>
        <taxon>Archaea</taxon>
        <taxon>Methanobacteriati</taxon>
        <taxon>Methanobacteriota</taxon>
        <taxon>Stenosarchaea group</taxon>
        <taxon>Halobacteria</taxon>
        <taxon>Halobacteriales</taxon>
        <taxon>Haloferacaceae</taxon>
        <taxon>Halorubrum</taxon>
    </lineage>
</organism>
<dbReference type="SUPFAM" id="SSF46689">
    <property type="entry name" value="Homeodomain-like"/>
    <property type="match status" value="1"/>
</dbReference>
<dbReference type="RefSeq" id="WP_094532004.1">
    <property type="nucleotide sequence ID" value="NZ_NHPJ01000085.1"/>
</dbReference>
<dbReference type="PANTHER" id="PTHR30055:SF146">
    <property type="entry name" value="HTH-TYPE TRANSCRIPTIONAL DUAL REGULATOR CECR"/>
    <property type="match status" value="1"/>
</dbReference>
<keyword evidence="5" id="KW-1185">Reference proteome</keyword>
<dbReference type="OrthoDB" id="135877at2157"/>
<evidence type="ECO:0000313" key="4">
    <source>
        <dbReference type="EMBL" id="OYR56490.1"/>
    </source>
</evidence>
<dbReference type="EMBL" id="NHPJ01000085">
    <property type="protein sequence ID" value="OYR56490.1"/>
    <property type="molecule type" value="Genomic_DNA"/>
</dbReference>
<keyword evidence="1 2" id="KW-0238">DNA-binding</keyword>
<dbReference type="GO" id="GO:0000976">
    <property type="term" value="F:transcription cis-regulatory region binding"/>
    <property type="evidence" value="ECO:0007669"/>
    <property type="project" value="TreeGrafter"/>
</dbReference>
<gene>
    <name evidence="4" type="ORF">DJ70_08630</name>
</gene>
<dbReference type="PRINTS" id="PR00455">
    <property type="entry name" value="HTHTETR"/>
</dbReference>
<dbReference type="GO" id="GO:0003700">
    <property type="term" value="F:DNA-binding transcription factor activity"/>
    <property type="evidence" value="ECO:0007669"/>
    <property type="project" value="TreeGrafter"/>
</dbReference>
<dbReference type="InterPro" id="IPR050109">
    <property type="entry name" value="HTH-type_TetR-like_transc_reg"/>
</dbReference>
<evidence type="ECO:0000256" key="1">
    <source>
        <dbReference type="ARBA" id="ARBA00023125"/>
    </source>
</evidence>
<dbReference type="Gene3D" id="1.10.357.10">
    <property type="entry name" value="Tetracycline Repressor, domain 2"/>
    <property type="match status" value="1"/>
</dbReference>
<dbReference type="PROSITE" id="PS50977">
    <property type="entry name" value="HTH_TETR_2"/>
    <property type="match status" value="1"/>
</dbReference>
<dbReference type="PANTHER" id="PTHR30055">
    <property type="entry name" value="HTH-TYPE TRANSCRIPTIONAL REGULATOR RUTR"/>
    <property type="match status" value="1"/>
</dbReference>
<feature type="domain" description="HTH tetR-type" evidence="3">
    <location>
        <begin position="10"/>
        <end position="70"/>
    </location>
</feature>
<dbReference type="Proteomes" id="UP000216308">
    <property type="component" value="Unassembled WGS sequence"/>
</dbReference>
<dbReference type="InterPro" id="IPR001647">
    <property type="entry name" value="HTH_TetR"/>
</dbReference>
<evidence type="ECO:0000259" key="3">
    <source>
        <dbReference type="PROSITE" id="PS50977"/>
    </source>
</evidence>